<keyword evidence="1" id="KW-0732">Signal</keyword>
<dbReference type="Proteomes" id="UP000828390">
    <property type="component" value="Unassembled WGS sequence"/>
</dbReference>
<comment type="caution">
    <text evidence="2">The sequence shown here is derived from an EMBL/GenBank/DDBJ whole genome shotgun (WGS) entry which is preliminary data.</text>
</comment>
<name>A0A9D3YBX4_DREPO</name>
<evidence type="ECO:0000313" key="3">
    <source>
        <dbReference type="Proteomes" id="UP000828390"/>
    </source>
</evidence>
<dbReference type="EMBL" id="JAIWYP010000016">
    <property type="protein sequence ID" value="KAH3695509.1"/>
    <property type="molecule type" value="Genomic_DNA"/>
</dbReference>
<feature type="chain" id="PRO_5038492389" evidence="1">
    <location>
        <begin position="18"/>
        <end position="89"/>
    </location>
</feature>
<dbReference type="AlphaFoldDB" id="A0A9D3YBX4"/>
<proteinExistence type="predicted"/>
<accession>A0A9D3YBX4</accession>
<sequence>MATKFFLLLALIACTYANFFQTGKCPDNRGAGERWNPAGTCMECYCDHQGYGCDSCQPLTPIIGCYPVESRGLAYPECCPRLVCPPITP</sequence>
<evidence type="ECO:0000256" key="1">
    <source>
        <dbReference type="SAM" id="SignalP"/>
    </source>
</evidence>
<keyword evidence="3" id="KW-1185">Reference proteome</keyword>
<reference evidence="2" key="2">
    <citation type="submission" date="2020-11" db="EMBL/GenBank/DDBJ databases">
        <authorList>
            <person name="McCartney M.A."/>
            <person name="Auch B."/>
            <person name="Kono T."/>
            <person name="Mallez S."/>
            <person name="Becker A."/>
            <person name="Gohl D.M."/>
            <person name="Silverstein K.A.T."/>
            <person name="Koren S."/>
            <person name="Bechman K.B."/>
            <person name="Herman A."/>
            <person name="Abrahante J.E."/>
            <person name="Garbe J."/>
        </authorList>
    </citation>
    <scope>NUCLEOTIDE SEQUENCE</scope>
    <source>
        <strain evidence="2">Duluth1</strain>
        <tissue evidence="2">Whole animal</tissue>
    </source>
</reference>
<protein>
    <submittedName>
        <fullName evidence="2">Uncharacterized protein</fullName>
    </submittedName>
</protein>
<dbReference type="OrthoDB" id="6131564at2759"/>
<reference evidence="2" key="1">
    <citation type="journal article" date="2019" name="bioRxiv">
        <title>The Genome of the Zebra Mussel, Dreissena polymorpha: A Resource for Invasive Species Research.</title>
        <authorList>
            <person name="McCartney M.A."/>
            <person name="Auch B."/>
            <person name="Kono T."/>
            <person name="Mallez S."/>
            <person name="Zhang Y."/>
            <person name="Obille A."/>
            <person name="Becker A."/>
            <person name="Abrahante J.E."/>
            <person name="Garbe J."/>
            <person name="Badalamenti J.P."/>
            <person name="Herman A."/>
            <person name="Mangelson H."/>
            <person name="Liachko I."/>
            <person name="Sullivan S."/>
            <person name="Sone E.D."/>
            <person name="Koren S."/>
            <person name="Silverstein K.A.T."/>
            <person name="Beckman K.B."/>
            <person name="Gohl D.M."/>
        </authorList>
    </citation>
    <scope>NUCLEOTIDE SEQUENCE</scope>
    <source>
        <strain evidence="2">Duluth1</strain>
        <tissue evidence="2">Whole animal</tissue>
    </source>
</reference>
<evidence type="ECO:0000313" key="2">
    <source>
        <dbReference type="EMBL" id="KAH3695509.1"/>
    </source>
</evidence>
<gene>
    <name evidence="2" type="ORF">DPMN_082969</name>
</gene>
<feature type="signal peptide" evidence="1">
    <location>
        <begin position="1"/>
        <end position="17"/>
    </location>
</feature>
<organism evidence="2 3">
    <name type="scientific">Dreissena polymorpha</name>
    <name type="common">Zebra mussel</name>
    <name type="synonym">Mytilus polymorpha</name>
    <dbReference type="NCBI Taxonomy" id="45954"/>
    <lineage>
        <taxon>Eukaryota</taxon>
        <taxon>Metazoa</taxon>
        <taxon>Spiralia</taxon>
        <taxon>Lophotrochozoa</taxon>
        <taxon>Mollusca</taxon>
        <taxon>Bivalvia</taxon>
        <taxon>Autobranchia</taxon>
        <taxon>Heteroconchia</taxon>
        <taxon>Euheterodonta</taxon>
        <taxon>Imparidentia</taxon>
        <taxon>Neoheterodontei</taxon>
        <taxon>Myida</taxon>
        <taxon>Dreissenoidea</taxon>
        <taxon>Dreissenidae</taxon>
        <taxon>Dreissena</taxon>
    </lineage>
</organism>